<comment type="caution">
    <text evidence="2">The sequence shown here is derived from an EMBL/GenBank/DDBJ whole genome shotgun (WGS) entry which is preliminary data.</text>
</comment>
<organism evidence="2 3">
    <name type="scientific">Roseivirga seohaensis subsp. aquiponti</name>
    <dbReference type="NCBI Taxonomy" id="1566026"/>
    <lineage>
        <taxon>Bacteria</taxon>
        <taxon>Pseudomonadati</taxon>
        <taxon>Bacteroidota</taxon>
        <taxon>Cytophagia</taxon>
        <taxon>Cytophagales</taxon>
        <taxon>Roseivirgaceae</taxon>
        <taxon>Roseivirga</taxon>
    </lineage>
</organism>
<dbReference type="PATRIC" id="fig|1566026.4.peg.898"/>
<sequence length="162" mass="18370">MELSTTLFGIAAMAAFVLPIVYLQGMQKKKEKKLYAEFLQLTQEKGLKLTHSEVWNYVYCLGLDVQTKQLVHFKKKGETPEIQLIDLKPFKKCTVNKVGRTVKTNDGPVTVIERLHLSLSPSNAQSKVQNIEFYNADESSSVTTELPLLAKWEKQINEVLQA</sequence>
<dbReference type="RefSeq" id="WP_053224169.1">
    <property type="nucleotide sequence ID" value="NZ_JSVA01000014.1"/>
</dbReference>
<name>A0A0L8AIR3_9BACT</name>
<evidence type="ECO:0000256" key="1">
    <source>
        <dbReference type="SAM" id="Phobius"/>
    </source>
</evidence>
<gene>
    <name evidence="2" type="ORF">OB69_13000</name>
</gene>
<evidence type="ECO:0000313" key="2">
    <source>
        <dbReference type="EMBL" id="KOF02333.1"/>
    </source>
</evidence>
<dbReference type="EMBL" id="JSVA01000014">
    <property type="protein sequence ID" value="KOF02333.1"/>
    <property type="molecule type" value="Genomic_DNA"/>
</dbReference>
<accession>A0A0L8AIR3</accession>
<dbReference type="AlphaFoldDB" id="A0A0L8AIR3"/>
<dbReference type="Proteomes" id="UP000036908">
    <property type="component" value="Unassembled WGS sequence"/>
</dbReference>
<reference evidence="3" key="1">
    <citation type="submission" date="2014-11" db="EMBL/GenBank/DDBJ databases">
        <title>Genome sequencing of Roseivirga sp. D-25.</title>
        <authorList>
            <person name="Selvaratnam C."/>
            <person name="Thevarajoo S."/>
            <person name="Goh K.M."/>
            <person name="Eee R."/>
            <person name="Chan K.-G."/>
            <person name="Chong C.S."/>
        </authorList>
    </citation>
    <scope>NUCLEOTIDE SEQUENCE [LARGE SCALE GENOMIC DNA]</scope>
    <source>
        <strain evidence="3">D-25</strain>
    </source>
</reference>
<keyword evidence="1" id="KW-1133">Transmembrane helix</keyword>
<feature type="transmembrane region" description="Helical" evidence="1">
    <location>
        <begin position="6"/>
        <end position="23"/>
    </location>
</feature>
<proteinExistence type="predicted"/>
<keyword evidence="1" id="KW-0812">Transmembrane</keyword>
<evidence type="ECO:0000313" key="3">
    <source>
        <dbReference type="Proteomes" id="UP000036908"/>
    </source>
</evidence>
<keyword evidence="1" id="KW-0472">Membrane</keyword>
<keyword evidence="3" id="KW-1185">Reference proteome</keyword>
<protein>
    <submittedName>
        <fullName evidence="2">Uncharacterized protein</fullName>
    </submittedName>
</protein>
<dbReference type="OrthoDB" id="1524706at2"/>